<sequence length="426" mass="46535">MLHQAEIETRKNLVLAVGDPAGSIVSTGVVLAGSVPAGSIPTSSVPASNVPTSSVPASNIPASSVPASGVLVGSLDSTGFGDPTASESVLAIFNLDLADNSTLPPGHSLGSSEYFTRFPSPSDLGNHQPQAGIFSSSSYDDDFYADVTNLASSVAMDPVATKRITIATKWILKNKKDTRGIVVRNKARLVAQGHRQEEGIDYDKVFAPVARIEAIRRFLTFASYKGFMVYQMDVKSAFLYREIKEEVYVTQPKGFEDPHNPKHVYRVVKALYGLHQAPRAWHIILVQVYVNDIIFGSTNKAWCDEFKVLMIGEFKMSAMGELTFFLRLQVKQLSDGIFISQDKPDIMFAVSACSRHHVTPMTSHLNAVKKIFKYLKGKPNLGRRLISWQCKKQTIVATSSTEAEYVAAASCCGQVLKIHTDENVAD</sequence>
<feature type="domain" description="Reverse transcriptase Ty1/copia-type" evidence="1">
    <location>
        <begin position="284"/>
        <end position="342"/>
    </location>
</feature>
<protein>
    <submittedName>
        <fullName evidence="2">Retrovirus-related Pol polyprotein from transposon TNT 1-94</fullName>
    </submittedName>
</protein>
<dbReference type="SUPFAM" id="SSF56672">
    <property type="entry name" value="DNA/RNA polymerases"/>
    <property type="match status" value="1"/>
</dbReference>
<comment type="caution">
    <text evidence="2">The sequence shown here is derived from an EMBL/GenBank/DDBJ whole genome shotgun (WGS) entry which is preliminary data.</text>
</comment>
<dbReference type="InterPro" id="IPR043502">
    <property type="entry name" value="DNA/RNA_pol_sf"/>
</dbReference>
<dbReference type="EMBL" id="BKCJ010601025">
    <property type="protein sequence ID" value="GFB31946.1"/>
    <property type="molecule type" value="Genomic_DNA"/>
</dbReference>
<accession>A0A699LCU7</accession>
<organism evidence="2">
    <name type="scientific">Tanacetum cinerariifolium</name>
    <name type="common">Dalmatian daisy</name>
    <name type="synonym">Chrysanthemum cinerariifolium</name>
    <dbReference type="NCBI Taxonomy" id="118510"/>
    <lineage>
        <taxon>Eukaryota</taxon>
        <taxon>Viridiplantae</taxon>
        <taxon>Streptophyta</taxon>
        <taxon>Embryophyta</taxon>
        <taxon>Tracheophyta</taxon>
        <taxon>Spermatophyta</taxon>
        <taxon>Magnoliopsida</taxon>
        <taxon>eudicotyledons</taxon>
        <taxon>Gunneridae</taxon>
        <taxon>Pentapetalae</taxon>
        <taxon>asterids</taxon>
        <taxon>campanulids</taxon>
        <taxon>Asterales</taxon>
        <taxon>Asteraceae</taxon>
        <taxon>Asteroideae</taxon>
        <taxon>Anthemideae</taxon>
        <taxon>Anthemidinae</taxon>
        <taxon>Tanacetum</taxon>
    </lineage>
</organism>
<dbReference type="PANTHER" id="PTHR11439">
    <property type="entry name" value="GAG-POL-RELATED RETROTRANSPOSON"/>
    <property type="match status" value="1"/>
</dbReference>
<dbReference type="Pfam" id="PF07727">
    <property type="entry name" value="RVT_2"/>
    <property type="match status" value="2"/>
</dbReference>
<evidence type="ECO:0000259" key="1">
    <source>
        <dbReference type="Pfam" id="PF07727"/>
    </source>
</evidence>
<name>A0A699LCU7_TANCI</name>
<evidence type="ECO:0000313" key="2">
    <source>
        <dbReference type="EMBL" id="GFB31946.1"/>
    </source>
</evidence>
<gene>
    <name evidence="2" type="ORF">Tci_703917</name>
</gene>
<dbReference type="PANTHER" id="PTHR11439:SF495">
    <property type="entry name" value="REVERSE TRANSCRIPTASE, RNA-DEPENDENT DNA POLYMERASE-RELATED"/>
    <property type="match status" value="1"/>
</dbReference>
<dbReference type="InterPro" id="IPR013103">
    <property type="entry name" value="RVT_2"/>
</dbReference>
<feature type="domain" description="Reverse transcriptase Ty1/copia-type" evidence="1">
    <location>
        <begin position="163"/>
        <end position="283"/>
    </location>
</feature>
<proteinExistence type="predicted"/>
<reference evidence="2" key="1">
    <citation type="journal article" date="2019" name="Sci. Rep.">
        <title>Draft genome of Tanacetum cinerariifolium, the natural source of mosquito coil.</title>
        <authorList>
            <person name="Yamashiro T."/>
            <person name="Shiraishi A."/>
            <person name="Satake H."/>
            <person name="Nakayama K."/>
        </authorList>
    </citation>
    <scope>NUCLEOTIDE SEQUENCE</scope>
</reference>
<dbReference type="AlphaFoldDB" id="A0A699LCU7"/>